<dbReference type="PANTHER" id="PTHR43433:SF5">
    <property type="entry name" value="AB HYDROLASE-1 DOMAIN-CONTAINING PROTEIN"/>
    <property type="match status" value="1"/>
</dbReference>
<dbReference type="RefSeq" id="WP_111257345.1">
    <property type="nucleotide sequence ID" value="NZ_POTW01000080.1"/>
</dbReference>
<reference evidence="3 4" key="1">
    <citation type="submission" date="2018-01" db="EMBL/GenBank/DDBJ databases">
        <title>Draft genome sequence of Jiangella sp. GTF31.</title>
        <authorList>
            <person name="Sahin N."/>
            <person name="Ay H."/>
            <person name="Saygin H."/>
        </authorList>
    </citation>
    <scope>NUCLEOTIDE SEQUENCE [LARGE SCALE GENOMIC DNA]</scope>
    <source>
        <strain evidence="3 4">GTF31</strain>
    </source>
</reference>
<protein>
    <recommendedName>
        <fullName evidence="2">AB hydrolase-1 domain-containing protein</fullName>
    </recommendedName>
</protein>
<dbReference type="GO" id="GO:0004806">
    <property type="term" value="F:triacylglycerol lipase activity"/>
    <property type="evidence" value="ECO:0007669"/>
    <property type="project" value="TreeGrafter"/>
</dbReference>
<dbReference type="GO" id="GO:0046503">
    <property type="term" value="P:glycerolipid catabolic process"/>
    <property type="evidence" value="ECO:0007669"/>
    <property type="project" value="TreeGrafter"/>
</dbReference>
<sequence>MDLAVRTTGAGDGPPVLLIHGGAEDAELLTPQATAIARLGRRVIWYDRRGTGGSTRAGWPAAPAAAPTGADARPHTYDAAVQHADDAAAVLRMHADEPAHVIGFSSGGIVALALAALHPELVADAVAWEAPAVTALPGGAELHAAMMAPVTDHLRDHPADWAGAYHVMLAVISNGAADLADPMVARTTVNAEAIVRDDGPLITAHVFAPGELPADRVTIAVGEATDPMHSAIAEAIAALAGTPVTVVPGVTDHEVYLHEPEVLADWLATAQRNQPAAPALDETARLTTAGRAGTTTTTTEVRRR</sequence>
<name>A0A2W2C4F9_9ACTN</name>
<dbReference type="PANTHER" id="PTHR43433">
    <property type="entry name" value="HYDROLASE, ALPHA/BETA FOLD FAMILY PROTEIN"/>
    <property type="match status" value="1"/>
</dbReference>
<accession>A0A2W2C4F9</accession>
<dbReference type="InterPro" id="IPR050471">
    <property type="entry name" value="AB_hydrolase"/>
</dbReference>
<dbReference type="AlphaFoldDB" id="A0A2W2C4F9"/>
<proteinExistence type="predicted"/>
<dbReference type="InterPro" id="IPR000073">
    <property type="entry name" value="AB_hydrolase_1"/>
</dbReference>
<evidence type="ECO:0000259" key="2">
    <source>
        <dbReference type="Pfam" id="PF00561"/>
    </source>
</evidence>
<comment type="caution">
    <text evidence="3">The sequence shown here is derived from an EMBL/GenBank/DDBJ whole genome shotgun (WGS) entry which is preliminary data.</text>
</comment>
<feature type="region of interest" description="Disordered" evidence="1">
    <location>
        <begin position="274"/>
        <end position="304"/>
    </location>
</feature>
<dbReference type="SUPFAM" id="SSF53474">
    <property type="entry name" value="alpha/beta-Hydrolases"/>
    <property type="match status" value="1"/>
</dbReference>
<dbReference type="InterPro" id="IPR029058">
    <property type="entry name" value="AB_hydrolase_fold"/>
</dbReference>
<evidence type="ECO:0000313" key="3">
    <source>
        <dbReference type="EMBL" id="PZF80636.1"/>
    </source>
</evidence>
<dbReference type="Pfam" id="PF00561">
    <property type="entry name" value="Abhydrolase_1"/>
    <property type="match status" value="1"/>
</dbReference>
<organism evidence="3 4">
    <name type="scientific">Jiangella anatolica</name>
    <dbReference type="NCBI Taxonomy" id="2670374"/>
    <lineage>
        <taxon>Bacteria</taxon>
        <taxon>Bacillati</taxon>
        <taxon>Actinomycetota</taxon>
        <taxon>Actinomycetes</taxon>
        <taxon>Jiangellales</taxon>
        <taxon>Jiangellaceae</taxon>
        <taxon>Jiangella</taxon>
    </lineage>
</organism>
<feature type="domain" description="AB hydrolase-1" evidence="2">
    <location>
        <begin position="14"/>
        <end position="130"/>
    </location>
</feature>
<dbReference type="Proteomes" id="UP000248764">
    <property type="component" value="Unassembled WGS sequence"/>
</dbReference>
<feature type="compositionally biased region" description="Low complexity" evidence="1">
    <location>
        <begin position="285"/>
        <end position="304"/>
    </location>
</feature>
<evidence type="ECO:0000256" key="1">
    <source>
        <dbReference type="SAM" id="MobiDB-lite"/>
    </source>
</evidence>
<keyword evidence="4" id="KW-1185">Reference proteome</keyword>
<dbReference type="EMBL" id="POTW01000080">
    <property type="protein sequence ID" value="PZF80636.1"/>
    <property type="molecule type" value="Genomic_DNA"/>
</dbReference>
<evidence type="ECO:0000313" key="4">
    <source>
        <dbReference type="Proteomes" id="UP000248764"/>
    </source>
</evidence>
<dbReference type="Gene3D" id="3.40.50.1820">
    <property type="entry name" value="alpha/beta hydrolase"/>
    <property type="match status" value="1"/>
</dbReference>
<gene>
    <name evidence="3" type="ORF">C1I92_24910</name>
</gene>